<gene>
    <name evidence="2" type="ORF">CDG81_21885</name>
    <name evidence="3" type="ORF">IL38_02980</name>
</gene>
<feature type="region of interest" description="Disordered" evidence="1">
    <location>
        <begin position="17"/>
        <end position="39"/>
    </location>
</feature>
<evidence type="ECO:0000313" key="3">
    <source>
        <dbReference type="EMBL" id="KGI82846.1"/>
    </source>
</evidence>
<proteinExistence type="predicted"/>
<accession>A0A099DAB3</accession>
<organism evidence="2 5">
    <name type="scientific">Actinopolyspora erythraea</name>
    <dbReference type="NCBI Taxonomy" id="414996"/>
    <lineage>
        <taxon>Bacteria</taxon>
        <taxon>Bacillati</taxon>
        <taxon>Actinomycetota</taxon>
        <taxon>Actinomycetes</taxon>
        <taxon>Actinopolysporales</taxon>
        <taxon>Actinopolysporaceae</taxon>
        <taxon>Actinopolyspora</taxon>
    </lineage>
</organism>
<evidence type="ECO:0008006" key="6">
    <source>
        <dbReference type="Google" id="ProtNLM"/>
    </source>
</evidence>
<dbReference type="EMBL" id="JPMV01000009">
    <property type="protein sequence ID" value="KGI82846.1"/>
    <property type="molecule type" value="Genomic_DNA"/>
</dbReference>
<dbReference type="Proteomes" id="UP000215043">
    <property type="component" value="Chromosome"/>
</dbReference>
<evidence type="ECO:0000313" key="5">
    <source>
        <dbReference type="Proteomes" id="UP000215043"/>
    </source>
</evidence>
<name>A0A099DAB3_9ACTN</name>
<dbReference type="RefSeq" id="WP_043569912.1">
    <property type="nucleotide sequence ID" value="NZ_CP022752.1"/>
</dbReference>
<dbReference type="EMBL" id="CP022752">
    <property type="protein sequence ID" value="ASU80484.1"/>
    <property type="molecule type" value="Genomic_DNA"/>
</dbReference>
<evidence type="ECO:0000313" key="2">
    <source>
        <dbReference type="EMBL" id="ASU80484.1"/>
    </source>
</evidence>
<protein>
    <recommendedName>
        <fullName evidence="6">ESX-1 secretion-associated protein EspA/EspE-like domain-containing protein</fullName>
    </recommendedName>
</protein>
<dbReference type="OrthoDB" id="5194430at2"/>
<dbReference type="AlphaFoldDB" id="A0A099DAB3"/>
<dbReference type="KEGG" id="aey:CDG81_21885"/>
<dbReference type="Proteomes" id="UP000029737">
    <property type="component" value="Unassembled WGS sequence"/>
</dbReference>
<reference evidence="3 4" key="1">
    <citation type="journal article" date="2014" name="PLoS ONE">
        <title>Identification and Characterization of a New Erythromycin Biosynthetic Gene Cluster in Actinopolyspora erythraea YIM90600, a Novel Erythronolide-Producing Halophilic Actinomycete Isolated from Salt Field.</title>
        <authorList>
            <person name="Chen D."/>
            <person name="Feng J."/>
            <person name="Huang L."/>
            <person name="Zhang Q."/>
            <person name="Wu J."/>
            <person name="Zhu X."/>
            <person name="Duan Y."/>
            <person name="Xu Z."/>
        </authorList>
    </citation>
    <scope>NUCLEOTIDE SEQUENCE [LARGE SCALE GENOMIC DNA]</scope>
    <source>
        <strain evidence="3 4">YIM90600</strain>
    </source>
</reference>
<evidence type="ECO:0000313" key="4">
    <source>
        <dbReference type="Proteomes" id="UP000029737"/>
    </source>
</evidence>
<dbReference type="HOGENOM" id="CLU_905012_0_0_11"/>
<evidence type="ECO:0000256" key="1">
    <source>
        <dbReference type="SAM" id="MobiDB-lite"/>
    </source>
</evidence>
<sequence>MSFDDLMQRAREIEQRAAEVEHAQKANSNKEGVSRVPYEEIQQKYEGAAVPHFEPFTGIPDPASYDAPIEALGSAMEQLSSGEMKDPISDGNIKANPDLTRVDSAGDTLEDWTGEAADNFKRNFLDPFPAVAKNQFLLLGVLKGALEADQERWRRARDDIESIAKETLDGLDNVESCGKNELKFTFSVAAAVAAVGTIPFTGGASAAMIPAVGAVGAVGSAGMDAAKMVKEGGSVEQVMRSMKDSVDELTKEIRKSGGKVSSALDGVPGQVEADRDAFVAARPALAGMDGGELTSGEGLGGAT</sequence>
<dbReference type="eggNOG" id="ENOG50333S1">
    <property type="taxonomic scope" value="Bacteria"/>
</dbReference>
<reference evidence="2 5" key="2">
    <citation type="submission" date="2017-08" db="EMBL/GenBank/DDBJ databases">
        <title>The complete genome sequence of moderately halophilic actinomycete Actinopolyspora erythraea YIM 90600, the producer of novel erythromycin, novel actinopolysporins A-C and tubercidin.</title>
        <authorList>
            <person name="Yin M."/>
            <person name="Tang S."/>
        </authorList>
    </citation>
    <scope>NUCLEOTIDE SEQUENCE [LARGE SCALE GENOMIC DNA]</scope>
    <source>
        <strain evidence="2 5">YIM 90600</strain>
    </source>
</reference>
<keyword evidence="4" id="KW-1185">Reference proteome</keyword>